<dbReference type="AlphaFoldDB" id="A0A085V780"/>
<feature type="transmembrane region" description="Helical" evidence="8">
    <location>
        <begin position="220"/>
        <end position="240"/>
    </location>
</feature>
<dbReference type="Pfam" id="PF12698">
    <property type="entry name" value="ABC2_membrane_3"/>
    <property type="match status" value="1"/>
</dbReference>
<dbReference type="Proteomes" id="UP000028631">
    <property type="component" value="Unassembled WGS sequence"/>
</dbReference>
<dbReference type="InterPro" id="IPR051449">
    <property type="entry name" value="ABC-2_transporter_component"/>
</dbReference>
<feature type="transmembrane region" description="Helical" evidence="8">
    <location>
        <begin position="287"/>
        <end position="308"/>
    </location>
</feature>
<evidence type="ECO:0000256" key="8">
    <source>
        <dbReference type="SAM" id="Phobius"/>
    </source>
</evidence>
<evidence type="ECO:0000256" key="2">
    <source>
        <dbReference type="ARBA" id="ARBA00007783"/>
    </source>
</evidence>
<name>A0A085V780_PSESX</name>
<gene>
    <name evidence="10" type="ORF">IV01_23845</name>
</gene>
<feature type="transmembrane region" description="Helical" evidence="8">
    <location>
        <begin position="175"/>
        <end position="199"/>
    </location>
</feature>
<proteinExistence type="inferred from homology"/>
<dbReference type="Gene3D" id="3.40.1710.10">
    <property type="entry name" value="abc type-2 transporter like domain"/>
    <property type="match status" value="1"/>
</dbReference>
<dbReference type="PANTHER" id="PTHR30294:SF47">
    <property type="entry name" value="INNER MEMBRANE TRANSPORT PERMEASE YHHJ"/>
    <property type="match status" value="1"/>
</dbReference>
<dbReference type="OrthoDB" id="9808686at2"/>
<feature type="transmembrane region" description="Helical" evidence="8">
    <location>
        <begin position="21"/>
        <end position="40"/>
    </location>
</feature>
<sequence>MNKPAHVFSMALKELTSLRHDHVLLLFLMYAFSVAIYMPAAGSVIGVHHASVAVVDEDRSYLSRQMVSALLPPEFKPAVALPYHQLDESMDSGRFTFVIDIPAQFQTDLNAGRRPTIQINVDATAMSQAFMGAGYISRILNQELLNYRLRDRQADGSPIRLVTRSLFNPNLEGGWFLAVIQIVNNITILAIILTGTALLREREHGTLDHLLVLPLTPFEIMLSKIVANALVVVGCTWLSLEVVVKYALGVPLTGSTLLFLSVTALYLFAANSLGIFLATLARSTPQFGLLAIPVIIPMLLLSGGSTPLESMPVWLQWVMQVSPSTQFVSLSTAILFRDAGVSLVWPQLLALTVIGVAFFSMTLVRFRSSLAS</sequence>
<evidence type="ECO:0000313" key="10">
    <source>
        <dbReference type="EMBL" id="KFE51293.1"/>
    </source>
</evidence>
<evidence type="ECO:0000256" key="3">
    <source>
        <dbReference type="ARBA" id="ARBA00022448"/>
    </source>
</evidence>
<feature type="domain" description="ABC transmembrane type-2" evidence="9">
    <location>
        <begin position="133"/>
        <end position="369"/>
    </location>
</feature>
<keyword evidence="3" id="KW-0813">Transport</keyword>
<dbReference type="PANTHER" id="PTHR30294">
    <property type="entry name" value="MEMBRANE COMPONENT OF ABC TRANSPORTER YHHJ-RELATED"/>
    <property type="match status" value="1"/>
</dbReference>
<dbReference type="EMBL" id="JPQU01000089">
    <property type="protein sequence ID" value="KFE51293.1"/>
    <property type="molecule type" value="Genomic_DNA"/>
</dbReference>
<evidence type="ECO:0000313" key="11">
    <source>
        <dbReference type="Proteomes" id="UP000028631"/>
    </source>
</evidence>
<evidence type="ECO:0000256" key="7">
    <source>
        <dbReference type="ARBA" id="ARBA00023136"/>
    </source>
</evidence>
<organism evidence="10 11">
    <name type="scientific">Pseudomonas syringae</name>
    <dbReference type="NCBI Taxonomy" id="317"/>
    <lineage>
        <taxon>Bacteria</taxon>
        <taxon>Pseudomonadati</taxon>
        <taxon>Pseudomonadota</taxon>
        <taxon>Gammaproteobacteria</taxon>
        <taxon>Pseudomonadales</taxon>
        <taxon>Pseudomonadaceae</taxon>
        <taxon>Pseudomonas</taxon>
    </lineage>
</organism>
<keyword evidence="7 8" id="KW-0472">Membrane</keyword>
<keyword evidence="6 8" id="KW-1133">Transmembrane helix</keyword>
<feature type="transmembrane region" description="Helical" evidence="8">
    <location>
        <begin position="252"/>
        <end position="280"/>
    </location>
</feature>
<dbReference type="GO" id="GO:0140359">
    <property type="term" value="F:ABC-type transporter activity"/>
    <property type="evidence" value="ECO:0007669"/>
    <property type="project" value="InterPro"/>
</dbReference>
<evidence type="ECO:0000256" key="4">
    <source>
        <dbReference type="ARBA" id="ARBA00022475"/>
    </source>
</evidence>
<reference evidence="10 11" key="1">
    <citation type="submission" date="2014-07" db="EMBL/GenBank/DDBJ databases">
        <title>Draft Genome Sequences of Environmental Pseudomonas syringae strains.</title>
        <authorList>
            <person name="Baltrus D.A."/>
            <person name="Berge O."/>
            <person name="Morris C."/>
        </authorList>
    </citation>
    <scope>NUCLEOTIDE SEQUENCE [LARGE SCALE GENOMIC DNA]</scope>
    <source>
        <strain evidence="10 11">GAW0119</strain>
    </source>
</reference>
<comment type="similarity">
    <text evidence="2">Belongs to the ABC-2 integral membrane protein family.</text>
</comment>
<keyword evidence="11" id="KW-1185">Reference proteome</keyword>
<evidence type="ECO:0000256" key="1">
    <source>
        <dbReference type="ARBA" id="ARBA00004651"/>
    </source>
</evidence>
<evidence type="ECO:0000256" key="6">
    <source>
        <dbReference type="ARBA" id="ARBA00022989"/>
    </source>
</evidence>
<dbReference type="PROSITE" id="PS51012">
    <property type="entry name" value="ABC_TM2"/>
    <property type="match status" value="1"/>
</dbReference>
<evidence type="ECO:0000256" key="5">
    <source>
        <dbReference type="ARBA" id="ARBA00022692"/>
    </source>
</evidence>
<evidence type="ECO:0000259" key="9">
    <source>
        <dbReference type="PROSITE" id="PS51012"/>
    </source>
</evidence>
<comment type="caution">
    <text evidence="10">The sequence shown here is derived from an EMBL/GenBank/DDBJ whole genome shotgun (WGS) entry which is preliminary data.</text>
</comment>
<dbReference type="RefSeq" id="WP_032631415.1">
    <property type="nucleotide sequence ID" value="NZ_JPQU01000089.1"/>
</dbReference>
<dbReference type="InterPro" id="IPR047817">
    <property type="entry name" value="ABC2_TM_bact-type"/>
</dbReference>
<comment type="subcellular location">
    <subcellularLocation>
        <location evidence="1">Cell membrane</location>
        <topology evidence="1">Multi-pass membrane protein</topology>
    </subcellularLocation>
</comment>
<dbReference type="GO" id="GO:0005886">
    <property type="term" value="C:plasma membrane"/>
    <property type="evidence" value="ECO:0007669"/>
    <property type="project" value="UniProtKB-SubCell"/>
</dbReference>
<keyword evidence="4" id="KW-1003">Cell membrane</keyword>
<keyword evidence="5 8" id="KW-0812">Transmembrane</keyword>
<feature type="transmembrane region" description="Helical" evidence="8">
    <location>
        <begin position="348"/>
        <end position="366"/>
    </location>
</feature>
<accession>A0A085V780</accession>
<protein>
    <recommendedName>
        <fullName evidence="9">ABC transmembrane type-2 domain-containing protein</fullName>
    </recommendedName>
</protein>
<dbReference type="PATRIC" id="fig|317.175.peg.4975"/>
<dbReference type="InterPro" id="IPR013525">
    <property type="entry name" value="ABC2_TM"/>
</dbReference>